<name>A0A8K0P1R3_LADFU</name>
<dbReference type="Proteomes" id="UP000792457">
    <property type="component" value="Unassembled WGS sequence"/>
</dbReference>
<dbReference type="EMBL" id="KZ308349">
    <property type="protein sequence ID" value="KAG8227914.1"/>
    <property type="molecule type" value="Genomic_DNA"/>
</dbReference>
<accession>A0A8K0P1R3</accession>
<proteinExistence type="predicted"/>
<protein>
    <recommendedName>
        <fullName evidence="3">Nuclease HARBI1</fullName>
    </recommendedName>
</protein>
<reference evidence="1" key="1">
    <citation type="submission" date="2013-04" db="EMBL/GenBank/DDBJ databases">
        <authorList>
            <person name="Qu J."/>
            <person name="Murali S.C."/>
            <person name="Bandaranaike D."/>
            <person name="Bellair M."/>
            <person name="Blankenburg K."/>
            <person name="Chao H."/>
            <person name="Dinh H."/>
            <person name="Doddapaneni H."/>
            <person name="Downs B."/>
            <person name="Dugan-Rocha S."/>
            <person name="Elkadiri S."/>
            <person name="Gnanaolivu R.D."/>
            <person name="Hernandez B."/>
            <person name="Javaid M."/>
            <person name="Jayaseelan J.C."/>
            <person name="Lee S."/>
            <person name="Li M."/>
            <person name="Ming W."/>
            <person name="Munidasa M."/>
            <person name="Muniz J."/>
            <person name="Nguyen L."/>
            <person name="Ongeri F."/>
            <person name="Osuji N."/>
            <person name="Pu L.-L."/>
            <person name="Puazo M."/>
            <person name="Qu C."/>
            <person name="Quiroz J."/>
            <person name="Raj R."/>
            <person name="Weissenberger G."/>
            <person name="Xin Y."/>
            <person name="Zou X."/>
            <person name="Han Y."/>
            <person name="Richards S."/>
            <person name="Worley K."/>
            <person name="Muzny D."/>
            <person name="Gibbs R."/>
        </authorList>
    </citation>
    <scope>NUCLEOTIDE SEQUENCE</scope>
    <source>
        <strain evidence="1">Sampled in the wild</strain>
    </source>
</reference>
<keyword evidence="2" id="KW-1185">Reference proteome</keyword>
<evidence type="ECO:0008006" key="3">
    <source>
        <dbReference type="Google" id="ProtNLM"/>
    </source>
</evidence>
<reference evidence="1" key="2">
    <citation type="submission" date="2017-10" db="EMBL/GenBank/DDBJ databases">
        <title>Ladona fulva Genome sequencing and assembly.</title>
        <authorList>
            <person name="Murali S."/>
            <person name="Richards S."/>
            <person name="Bandaranaike D."/>
            <person name="Bellair M."/>
            <person name="Blankenburg K."/>
            <person name="Chao H."/>
            <person name="Dinh H."/>
            <person name="Doddapaneni H."/>
            <person name="Dugan-Rocha S."/>
            <person name="Elkadiri S."/>
            <person name="Gnanaolivu R."/>
            <person name="Hernandez B."/>
            <person name="Skinner E."/>
            <person name="Javaid M."/>
            <person name="Lee S."/>
            <person name="Li M."/>
            <person name="Ming W."/>
            <person name="Munidasa M."/>
            <person name="Muniz J."/>
            <person name="Nguyen L."/>
            <person name="Hughes D."/>
            <person name="Osuji N."/>
            <person name="Pu L.-L."/>
            <person name="Puazo M."/>
            <person name="Qu C."/>
            <person name="Quiroz J."/>
            <person name="Raj R."/>
            <person name="Weissenberger G."/>
            <person name="Xin Y."/>
            <person name="Zou X."/>
            <person name="Han Y."/>
            <person name="Worley K."/>
            <person name="Muzny D."/>
            <person name="Gibbs R."/>
        </authorList>
    </citation>
    <scope>NUCLEOTIDE SEQUENCE</scope>
    <source>
        <strain evidence="1">Sampled in the wild</strain>
    </source>
</reference>
<dbReference type="AlphaFoldDB" id="A0A8K0P1R3"/>
<evidence type="ECO:0000313" key="1">
    <source>
        <dbReference type="EMBL" id="KAG8227914.1"/>
    </source>
</evidence>
<evidence type="ECO:0000313" key="2">
    <source>
        <dbReference type="Proteomes" id="UP000792457"/>
    </source>
</evidence>
<dbReference type="OrthoDB" id="6509413at2759"/>
<gene>
    <name evidence="1" type="ORF">J437_LFUL011842</name>
</gene>
<organism evidence="1 2">
    <name type="scientific">Ladona fulva</name>
    <name type="common">Scarce chaser dragonfly</name>
    <name type="synonym">Libellula fulva</name>
    <dbReference type="NCBI Taxonomy" id="123851"/>
    <lineage>
        <taxon>Eukaryota</taxon>
        <taxon>Metazoa</taxon>
        <taxon>Ecdysozoa</taxon>
        <taxon>Arthropoda</taxon>
        <taxon>Hexapoda</taxon>
        <taxon>Insecta</taxon>
        <taxon>Pterygota</taxon>
        <taxon>Palaeoptera</taxon>
        <taxon>Odonata</taxon>
        <taxon>Epiprocta</taxon>
        <taxon>Anisoptera</taxon>
        <taxon>Libelluloidea</taxon>
        <taxon>Libellulidae</taxon>
        <taxon>Ladona</taxon>
    </lineage>
</organism>
<sequence>MLPQTRRSTGIPTFIRVLTAVNFLACGGYQRGIGQDFHHALSQAAVSICIKQVCDAINARLLGRWVKFPRTPEKVDRVKVRYV</sequence>
<comment type="caution">
    <text evidence="1">The sequence shown here is derived from an EMBL/GenBank/DDBJ whole genome shotgun (WGS) entry which is preliminary data.</text>
</comment>